<dbReference type="Gene3D" id="3.20.20.80">
    <property type="entry name" value="Glycosidases"/>
    <property type="match status" value="1"/>
</dbReference>
<evidence type="ECO:0000313" key="5">
    <source>
        <dbReference type="Proteomes" id="UP000219338"/>
    </source>
</evidence>
<keyword evidence="5" id="KW-1185">Reference proteome</keyword>
<evidence type="ECO:0000256" key="3">
    <source>
        <dbReference type="SAM" id="SignalP"/>
    </source>
</evidence>
<dbReference type="PANTHER" id="PTHR10353">
    <property type="entry name" value="GLYCOSYL HYDROLASE"/>
    <property type="match status" value="1"/>
</dbReference>
<dbReference type="GO" id="GO:0008422">
    <property type="term" value="F:beta-glucosidase activity"/>
    <property type="evidence" value="ECO:0007669"/>
    <property type="project" value="TreeGrafter"/>
</dbReference>
<comment type="similarity">
    <text evidence="1">Belongs to the glycosyl hydrolase 1 family.</text>
</comment>
<dbReference type="AlphaFoldDB" id="A0A284RK00"/>
<gene>
    <name evidence="4" type="ORF">ARMOST_12423</name>
</gene>
<dbReference type="Proteomes" id="UP000219338">
    <property type="component" value="Unassembled WGS sequence"/>
</dbReference>
<dbReference type="InterPro" id="IPR001360">
    <property type="entry name" value="Glyco_hydro_1"/>
</dbReference>
<dbReference type="OMA" id="CVANPSH"/>
<evidence type="ECO:0008006" key="6">
    <source>
        <dbReference type="Google" id="ProtNLM"/>
    </source>
</evidence>
<dbReference type="SUPFAM" id="SSF51445">
    <property type="entry name" value="(Trans)glycosidases"/>
    <property type="match status" value="1"/>
</dbReference>
<reference evidence="5" key="1">
    <citation type="journal article" date="2017" name="Nat. Ecol. Evol.">
        <title>Genome expansion and lineage-specific genetic innovations in the forest pathogenic fungi Armillaria.</title>
        <authorList>
            <person name="Sipos G."/>
            <person name="Prasanna A.N."/>
            <person name="Walter M.C."/>
            <person name="O'Connor E."/>
            <person name="Balint B."/>
            <person name="Krizsan K."/>
            <person name="Kiss B."/>
            <person name="Hess J."/>
            <person name="Varga T."/>
            <person name="Slot J."/>
            <person name="Riley R."/>
            <person name="Boka B."/>
            <person name="Rigling D."/>
            <person name="Barry K."/>
            <person name="Lee J."/>
            <person name="Mihaltcheva S."/>
            <person name="LaButti K."/>
            <person name="Lipzen A."/>
            <person name="Waldron R."/>
            <person name="Moloney N.M."/>
            <person name="Sperisen C."/>
            <person name="Kredics L."/>
            <person name="Vagvoelgyi C."/>
            <person name="Patrignani A."/>
            <person name="Fitzpatrick D."/>
            <person name="Nagy I."/>
            <person name="Doyle S."/>
            <person name="Anderson J.B."/>
            <person name="Grigoriev I.V."/>
            <person name="Gueldener U."/>
            <person name="Muensterkoetter M."/>
            <person name="Nagy L.G."/>
        </authorList>
    </citation>
    <scope>NUCLEOTIDE SEQUENCE [LARGE SCALE GENOMIC DNA]</scope>
    <source>
        <strain evidence="5">C18/9</strain>
    </source>
</reference>
<name>A0A284RK00_ARMOS</name>
<feature type="signal peptide" evidence="3">
    <location>
        <begin position="1"/>
        <end position="18"/>
    </location>
</feature>
<evidence type="ECO:0000256" key="1">
    <source>
        <dbReference type="RuleBase" id="RU003690"/>
    </source>
</evidence>
<dbReference type="EMBL" id="FUEG01000010">
    <property type="protein sequence ID" value="SJL09047.1"/>
    <property type="molecule type" value="Genomic_DNA"/>
</dbReference>
<feature type="region of interest" description="Disordered" evidence="2">
    <location>
        <begin position="368"/>
        <end position="390"/>
    </location>
</feature>
<dbReference type="STRING" id="47428.A0A284RK00"/>
<dbReference type="InterPro" id="IPR017853">
    <property type="entry name" value="GH"/>
</dbReference>
<organism evidence="4 5">
    <name type="scientific">Armillaria ostoyae</name>
    <name type="common">Armillaria root rot fungus</name>
    <dbReference type="NCBI Taxonomy" id="47428"/>
    <lineage>
        <taxon>Eukaryota</taxon>
        <taxon>Fungi</taxon>
        <taxon>Dikarya</taxon>
        <taxon>Basidiomycota</taxon>
        <taxon>Agaricomycotina</taxon>
        <taxon>Agaricomycetes</taxon>
        <taxon>Agaricomycetidae</taxon>
        <taxon>Agaricales</taxon>
        <taxon>Marasmiineae</taxon>
        <taxon>Physalacriaceae</taxon>
        <taxon>Armillaria</taxon>
    </lineage>
</organism>
<evidence type="ECO:0000256" key="2">
    <source>
        <dbReference type="SAM" id="MobiDB-lite"/>
    </source>
</evidence>
<feature type="chain" id="PRO_5012741207" description="Beta-glucosidase" evidence="3">
    <location>
        <begin position="19"/>
        <end position="505"/>
    </location>
</feature>
<proteinExistence type="inferred from homology"/>
<accession>A0A284RK00</accession>
<dbReference type="GO" id="GO:0005975">
    <property type="term" value="P:carbohydrate metabolic process"/>
    <property type="evidence" value="ECO:0007669"/>
    <property type="project" value="InterPro"/>
</dbReference>
<dbReference type="OrthoDB" id="65569at2759"/>
<dbReference type="Pfam" id="PF00232">
    <property type="entry name" value="Glyco_hydro_1"/>
    <property type="match status" value="1"/>
</dbReference>
<dbReference type="PANTHER" id="PTHR10353:SF53">
    <property type="entry name" value="BETA-1,4-GLUCOSIDASE (EUROFUNG)"/>
    <property type="match status" value="1"/>
</dbReference>
<protein>
    <recommendedName>
        <fullName evidence="6">Beta-glucosidase</fullName>
    </recommendedName>
</protein>
<keyword evidence="3" id="KW-0732">Signal</keyword>
<sequence>MLIQILLLSFAFPNWWSGFSVALAQSAAGASSSLVSTTTSTSSPTSIAATASFPPIGSIPRDYTPEGLERLWDIVGPVEPPPFTTTRVPSAAAYRPLPLLCIHPSMLSVSNSESPRPRTYYQVEGATKNEGKGPIMWDWESRQPNGIFDNTTGDVVDLHYFLYKEDVQRIAALGVTAHSFSISWARIYPFGAADSPINTAGIPMVQFHPDIIDYHLAHGVEPVVTLFHWDTPLALQAYYEGFTSPEIIDDFVDYAKTVFKAYNGRVKTWYTFNEPRDYCDQLASYPFNATLAPGVNSSTAPYQCAYNLCPCKSRQGIPCNEYIRRDRLQKRQLHVTMSLPPATFTQPEHSPEAHHGEATLLRTHLPSNATQHSKSASSQTPFTQLVTGPTSSKTLPAEYLPRFTDQEKSDLLGSADFFAIDAYRSLWVKAPDEGIDACVANPSHPLWPVCNEPAYFDSDYGWPAGPAGDPLATPLQETPLAIRPLLKGLHSRWPTNKMYISECWR</sequence>
<evidence type="ECO:0000313" key="4">
    <source>
        <dbReference type="EMBL" id="SJL09047.1"/>
    </source>
</evidence>